<evidence type="ECO:0000313" key="3">
    <source>
        <dbReference type="Proteomes" id="UP000503011"/>
    </source>
</evidence>
<feature type="transmembrane region" description="Helical" evidence="1">
    <location>
        <begin position="6"/>
        <end position="26"/>
    </location>
</feature>
<dbReference type="AlphaFoldDB" id="A0A6F8YLP5"/>
<reference evidence="2 3" key="2">
    <citation type="submission" date="2020-03" db="EMBL/GenBank/DDBJ databases">
        <authorList>
            <person name="Ichikawa N."/>
            <person name="Kimura A."/>
            <person name="Kitahashi Y."/>
            <person name="Uohara A."/>
        </authorList>
    </citation>
    <scope>NUCLEOTIDE SEQUENCE [LARGE SCALE GENOMIC DNA]</scope>
    <source>
        <strain evidence="2 3">NBRC 105367</strain>
    </source>
</reference>
<dbReference type="RefSeq" id="WP_173158641.1">
    <property type="nucleotide sequence ID" value="NZ_AP022871.1"/>
</dbReference>
<evidence type="ECO:0000256" key="1">
    <source>
        <dbReference type="SAM" id="Phobius"/>
    </source>
</evidence>
<proteinExistence type="predicted"/>
<evidence type="ECO:0000313" key="2">
    <source>
        <dbReference type="EMBL" id="BCB86997.1"/>
    </source>
</evidence>
<dbReference type="KEGG" id="psuu:Psuf_043100"/>
<name>A0A6F8YLP5_9ACTN</name>
<dbReference type="EMBL" id="AP022871">
    <property type="protein sequence ID" value="BCB86997.1"/>
    <property type="molecule type" value="Genomic_DNA"/>
</dbReference>
<dbReference type="Proteomes" id="UP000503011">
    <property type="component" value="Chromosome"/>
</dbReference>
<protein>
    <submittedName>
        <fullName evidence="2">Uncharacterized protein</fullName>
    </submittedName>
</protein>
<organism evidence="2 3">
    <name type="scientific">Phytohabitans suffuscus</name>
    <dbReference type="NCBI Taxonomy" id="624315"/>
    <lineage>
        <taxon>Bacteria</taxon>
        <taxon>Bacillati</taxon>
        <taxon>Actinomycetota</taxon>
        <taxon>Actinomycetes</taxon>
        <taxon>Micromonosporales</taxon>
        <taxon>Micromonosporaceae</taxon>
    </lineage>
</organism>
<accession>A0A6F8YLP5</accession>
<keyword evidence="3" id="KW-1185">Reference proteome</keyword>
<gene>
    <name evidence="2" type="ORF">Psuf_043100</name>
</gene>
<keyword evidence="1" id="KW-1133">Transmembrane helix</keyword>
<sequence length="177" mass="18194">MTAVLAIYGALVGTFSLGWTVASWLLSAGRARVELRAGLSNAAGQFMTTPIPRDGKIDISPNLALVGSGMTNPILLVSVRNVGRLAITVEQVAFRASTGQEYGTVSGPEHGKQFPCVIQPGASERFGYDLGGLQIFATTIQKAVPGAVRVAAIVDLGTGKRVKARAKAVLGSSGAAA</sequence>
<keyword evidence="1" id="KW-0812">Transmembrane</keyword>
<keyword evidence="1" id="KW-0472">Membrane</keyword>
<reference evidence="2 3" key="1">
    <citation type="submission" date="2020-03" db="EMBL/GenBank/DDBJ databases">
        <title>Whole genome shotgun sequence of Phytohabitans suffuscus NBRC 105367.</title>
        <authorList>
            <person name="Komaki H."/>
            <person name="Tamura T."/>
        </authorList>
    </citation>
    <scope>NUCLEOTIDE SEQUENCE [LARGE SCALE GENOMIC DNA]</scope>
    <source>
        <strain evidence="2 3">NBRC 105367</strain>
    </source>
</reference>